<evidence type="ECO:0000256" key="1">
    <source>
        <dbReference type="SAM" id="MobiDB-lite"/>
    </source>
</evidence>
<dbReference type="OrthoDB" id="2497575at2759"/>
<comment type="caution">
    <text evidence="2">The sequence shown here is derived from an EMBL/GenBank/DDBJ whole genome shotgun (WGS) entry which is preliminary data.</text>
</comment>
<feature type="region of interest" description="Disordered" evidence="1">
    <location>
        <begin position="1"/>
        <end position="58"/>
    </location>
</feature>
<dbReference type="EMBL" id="VSWC01000079">
    <property type="protein sequence ID" value="KAA1094543.1"/>
    <property type="molecule type" value="Genomic_DNA"/>
</dbReference>
<feature type="compositionally biased region" description="Acidic residues" evidence="1">
    <location>
        <begin position="250"/>
        <end position="261"/>
    </location>
</feature>
<name>A0A5B0P044_PUCGR</name>
<organism evidence="2 3">
    <name type="scientific">Puccinia graminis f. sp. tritici</name>
    <dbReference type="NCBI Taxonomy" id="56615"/>
    <lineage>
        <taxon>Eukaryota</taxon>
        <taxon>Fungi</taxon>
        <taxon>Dikarya</taxon>
        <taxon>Basidiomycota</taxon>
        <taxon>Pucciniomycotina</taxon>
        <taxon>Pucciniomycetes</taxon>
        <taxon>Pucciniales</taxon>
        <taxon>Pucciniaceae</taxon>
        <taxon>Puccinia</taxon>
    </lineage>
</organism>
<keyword evidence="3" id="KW-1185">Reference proteome</keyword>
<reference evidence="2 3" key="1">
    <citation type="submission" date="2019-05" db="EMBL/GenBank/DDBJ databases">
        <title>Emergence of the Ug99 lineage of the wheat stem rust pathogen through somatic hybridization.</title>
        <authorList>
            <person name="Li F."/>
            <person name="Upadhyaya N.M."/>
            <person name="Sperschneider J."/>
            <person name="Matny O."/>
            <person name="Nguyen-Phuc H."/>
            <person name="Mago R."/>
            <person name="Raley C."/>
            <person name="Miller M.E."/>
            <person name="Silverstein K.A.T."/>
            <person name="Henningsen E."/>
            <person name="Hirsch C.D."/>
            <person name="Visser B."/>
            <person name="Pretorius Z.A."/>
            <person name="Steffenson B.J."/>
            <person name="Schwessinger B."/>
            <person name="Dodds P.N."/>
            <person name="Figueroa M."/>
        </authorList>
    </citation>
    <scope>NUCLEOTIDE SEQUENCE [LARGE SCALE GENOMIC DNA]</scope>
    <source>
        <strain evidence="2">21-0</strain>
    </source>
</reference>
<proteinExistence type="predicted"/>
<dbReference type="Proteomes" id="UP000324748">
    <property type="component" value="Unassembled WGS sequence"/>
</dbReference>
<feature type="compositionally biased region" description="Polar residues" evidence="1">
    <location>
        <begin position="230"/>
        <end position="240"/>
    </location>
</feature>
<feature type="region of interest" description="Disordered" evidence="1">
    <location>
        <begin position="230"/>
        <end position="261"/>
    </location>
</feature>
<sequence>MQSNSNQDMISMYLRSSHHSQGGSHNENTPDSPQATVSQPSPHSNSQSSPAPVTPSEEFDSPLPCFSRLPSPAPIEVYPFKCYVSYEFYLEKRDRGQKLKWKLAKSPASNKLCIEINPNHIGLDEFKKAVGSACSIALAGVDITIAKAGKKGVPKIRWDAFIPNDRSCPKSRAIHLENPTDYRRWVETISKKKKTTREGAIHLVQDNPKKKEANAIDQNLVDKLNHRLQAASQNKGTSTEARTDSNNDPNPDESDNEGSVIEDQELYMSKIYAKYGLNHKFDPIHPTFPHPTNHSKYILLSAGNVRIWADALRGVSLESPPSDLNYLVAKKREAAPEAGVPSGTAEMMTTAVGILLDRAVGERNQNRAEDGQLGIPLAENIEQYLLFIGCNHPEVDVVADLLRTNGFVSYLTFGSPNLDNAPLIQMGLSLDTITEASGAEITVCQPHHASDITNVNELKDQHSSVIVFIISCSRSLQPTPPTIKTSVAPTWAIARSVISTNIAKIVRYELGMTRNRSAGSFKSRVA</sequence>
<dbReference type="AlphaFoldDB" id="A0A5B0P044"/>
<protein>
    <submittedName>
        <fullName evidence="2">Uncharacterized protein</fullName>
    </submittedName>
</protein>
<feature type="compositionally biased region" description="Low complexity" evidence="1">
    <location>
        <begin position="38"/>
        <end position="51"/>
    </location>
</feature>
<feature type="compositionally biased region" description="Polar residues" evidence="1">
    <location>
        <begin position="19"/>
        <end position="37"/>
    </location>
</feature>
<evidence type="ECO:0000313" key="3">
    <source>
        <dbReference type="Proteomes" id="UP000324748"/>
    </source>
</evidence>
<gene>
    <name evidence="2" type="ORF">PGT21_024447</name>
</gene>
<evidence type="ECO:0000313" key="2">
    <source>
        <dbReference type="EMBL" id="KAA1094543.1"/>
    </source>
</evidence>
<accession>A0A5B0P044</accession>